<protein>
    <submittedName>
        <fullName evidence="1">Uncharacterized protein</fullName>
    </submittedName>
</protein>
<dbReference type="AlphaFoldDB" id="A0AAN9INL8"/>
<gene>
    <name evidence="1" type="ORF">RIF29_12733</name>
</gene>
<sequence length="86" mass="9309">MIKALLMRISASKVAADQLALQAAASDGTPIVLLYPGVIYGPGKGLENAKDVDQFELYLLIKGMKIENDCRNGFCLLLLDLFVLPV</sequence>
<reference evidence="1 2" key="1">
    <citation type="submission" date="2024-01" db="EMBL/GenBank/DDBJ databases">
        <title>The genomes of 5 underutilized Papilionoideae crops provide insights into root nodulation and disease resistanc.</title>
        <authorList>
            <person name="Yuan L."/>
        </authorList>
    </citation>
    <scope>NUCLEOTIDE SEQUENCE [LARGE SCALE GENOMIC DNA]</scope>
    <source>
        <strain evidence="1">ZHUSHIDOU_FW_LH</strain>
        <tissue evidence="1">Leaf</tissue>
    </source>
</reference>
<keyword evidence="2" id="KW-1185">Reference proteome</keyword>
<accession>A0AAN9INL8</accession>
<comment type="caution">
    <text evidence="1">The sequence shown here is derived from an EMBL/GenBank/DDBJ whole genome shotgun (WGS) entry which is preliminary data.</text>
</comment>
<dbReference type="Proteomes" id="UP001372338">
    <property type="component" value="Unassembled WGS sequence"/>
</dbReference>
<dbReference type="Gene3D" id="3.40.50.720">
    <property type="entry name" value="NAD(P)-binding Rossmann-like Domain"/>
    <property type="match status" value="1"/>
</dbReference>
<proteinExistence type="predicted"/>
<dbReference type="SUPFAM" id="SSF51735">
    <property type="entry name" value="NAD(P)-binding Rossmann-fold domains"/>
    <property type="match status" value="1"/>
</dbReference>
<dbReference type="InterPro" id="IPR036291">
    <property type="entry name" value="NAD(P)-bd_dom_sf"/>
</dbReference>
<evidence type="ECO:0000313" key="1">
    <source>
        <dbReference type="EMBL" id="KAK7283306.1"/>
    </source>
</evidence>
<organism evidence="1 2">
    <name type="scientific">Crotalaria pallida</name>
    <name type="common">Smooth rattlebox</name>
    <name type="synonym">Crotalaria striata</name>
    <dbReference type="NCBI Taxonomy" id="3830"/>
    <lineage>
        <taxon>Eukaryota</taxon>
        <taxon>Viridiplantae</taxon>
        <taxon>Streptophyta</taxon>
        <taxon>Embryophyta</taxon>
        <taxon>Tracheophyta</taxon>
        <taxon>Spermatophyta</taxon>
        <taxon>Magnoliopsida</taxon>
        <taxon>eudicotyledons</taxon>
        <taxon>Gunneridae</taxon>
        <taxon>Pentapetalae</taxon>
        <taxon>rosids</taxon>
        <taxon>fabids</taxon>
        <taxon>Fabales</taxon>
        <taxon>Fabaceae</taxon>
        <taxon>Papilionoideae</taxon>
        <taxon>50 kb inversion clade</taxon>
        <taxon>genistoids sensu lato</taxon>
        <taxon>core genistoids</taxon>
        <taxon>Crotalarieae</taxon>
        <taxon>Crotalaria</taxon>
    </lineage>
</organism>
<evidence type="ECO:0000313" key="2">
    <source>
        <dbReference type="Proteomes" id="UP001372338"/>
    </source>
</evidence>
<name>A0AAN9INL8_CROPI</name>
<dbReference type="EMBL" id="JAYWIO010000002">
    <property type="protein sequence ID" value="KAK7283306.1"/>
    <property type="molecule type" value="Genomic_DNA"/>
</dbReference>